<dbReference type="PANTHER" id="PTHR30308:SF2">
    <property type="entry name" value="SSRA-BINDING PROTEIN"/>
    <property type="match status" value="1"/>
</dbReference>
<dbReference type="EMBL" id="CP016379">
    <property type="protein sequence ID" value="AZR72288.1"/>
    <property type="molecule type" value="Genomic_DNA"/>
</dbReference>
<dbReference type="InterPro" id="IPR020081">
    <property type="entry name" value="SsrA-bd_prot_CS"/>
</dbReference>
<gene>
    <name evidence="3" type="primary">smpB</name>
    <name evidence="4" type="ORF">BBF96_02075</name>
</gene>
<dbReference type="PROSITE" id="PS01317">
    <property type="entry name" value="SSRP"/>
    <property type="match status" value="1"/>
</dbReference>
<dbReference type="Proteomes" id="UP000267250">
    <property type="component" value="Chromosome"/>
</dbReference>
<dbReference type="NCBIfam" id="NF003843">
    <property type="entry name" value="PRK05422.1"/>
    <property type="match status" value="1"/>
</dbReference>
<dbReference type="CDD" id="cd09294">
    <property type="entry name" value="SmpB"/>
    <property type="match status" value="1"/>
</dbReference>
<reference evidence="4 5" key="1">
    <citation type="submission" date="2016-07" db="EMBL/GenBank/DDBJ databases">
        <title>Genome and transcriptome analysis of iron-reducing fermentative bacteria Anoxybacter fermentans.</title>
        <authorList>
            <person name="Zeng X."/>
            <person name="Shao Z."/>
        </authorList>
    </citation>
    <scope>NUCLEOTIDE SEQUENCE [LARGE SCALE GENOMIC DNA]</scope>
    <source>
        <strain evidence="4 5">DY22613</strain>
    </source>
</reference>
<evidence type="ECO:0000313" key="5">
    <source>
        <dbReference type="Proteomes" id="UP000267250"/>
    </source>
</evidence>
<evidence type="ECO:0000256" key="3">
    <source>
        <dbReference type="HAMAP-Rule" id="MF_00023"/>
    </source>
</evidence>
<evidence type="ECO:0000256" key="1">
    <source>
        <dbReference type="ARBA" id="ARBA00022490"/>
    </source>
</evidence>
<comment type="similarity">
    <text evidence="3">Belongs to the SmpB family.</text>
</comment>
<dbReference type="OrthoDB" id="9805462at2"/>
<dbReference type="GO" id="GO:0070930">
    <property type="term" value="P:trans-translation-dependent protein tagging"/>
    <property type="evidence" value="ECO:0007669"/>
    <property type="project" value="TreeGrafter"/>
</dbReference>
<accession>A0A3Q9HNY8</accession>
<comment type="subcellular location">
    <subcellularLocation>
        <location evidence="3">Cytoplasm</location>
    </subcellularLocation>
    <text evidence="3">The tmRNA-SmpB complex associates with stalled 70S ribosomes.</text>
</comment>
<evidence type="ECO:0000313" key="4">
    <source>
        <dbReference type="EMBL" id="AZR72288.1"/>
    </source>
</evidence>
<proteinExistence type="inferred from homology"/>
<protein>
    <recommendedName>
        <fullName evidence="3">SsrA-binding protein</fullName>
    </recommendedName>
    <alternativeName>
        <fullName evidence="3">Small protein B</fullName>
    </alternativeName>
</protein>
<sequence length="152" mass="18225">MAEDIKVVATNRKARHDFHIIETYEAGIKLQGTEVKSVRLGRVNIKDSFAKIEDGEIFLYNMHISPYEFGNRFNHDPERKRKLLMHKHEIRRLYGKVRERGFSLVPLRLYFRRNWLKVELALVKGKKLYDKREDIAKRTAQRQIDRALRGRY</sequence>
<dbReference type="Gene3D" id="2.40.280.10">
    <property type="match status" value="1"/>
</dbReference>
<dbReference type="SUPFAM" id="SSF74982">
    <property type="entry name" value="Small protein B (SmpB)"/>
    <property type="match status" value="1"/>
</dbReference>
<evidence type="ECO:0000256" key="2">
    <source>
        <dbReference type="ARBA" id="ARBA00022884"/>
    </source>
</evidence>
<dbReference type="AlphaFoldDB" id="A0A3Q9HNY8"/>
<organism evidence="4 5">
    <name type="scientific">Anoxybacter fermentans</name>
    <dbReference type="NCBI Taxonomy" id="1323375"/>
    <lineage>
        <taxon>Bacteria</taxon>
        <taxon>Bacillati</taxon>
        <taxon>Bacillota</taxon>
        <taxon>Clostridia</taxon>
        <taxon>Halanaerobiales</taxon>
        <taxon>Anoxybacter</taxon>
    </lineage>
</organism>
<dbReference type="HAMAP" id="MF_00023">
    <property type="entry name" value="SmpB"/>
    <property type="match status" value="1"/>
</dbReference>
<dbReference type="GO" id="GO:0070929">
    <property type="term" value="P:trans-translation"/>
    <property type="evidence" value="ECO:0007669"/>
    <property type="project" value="UniProtKB-UniRule"/>
</dbReference>
<dbReference type="InterPro" id="IPR023620">
    <property type="entry name" value="SmpB"/>
</dbReference>
<dbReference type="InterPro" id="IPR000037">
    <property type="entry name" value="SsrA-bd_prot"/>
</dbReference>
<dbReference type="NCBIfam" id="TIGR00086">
    <property type="entry name" value="smpB"/>
    <property type="match status" value="1"/>
</dbReference>
<dbReference type="KEGG" id="aft:BBF96_02075"/>
<comment type="function">
    <text evidence="3">Required for rescue of stalled ribosomes mediated by trans-translation. Binds to transfer-messenger RNA (tmRNA), required for stable association of tmRNA with ribosomes. tmRNA and SmpB together mimic tRNA shape, replacing the anticodon stem-loop with SmpB. tmRNA is encoded by the ssrA gene; the 2 termini fold to resemble tRNA(Ala) and it encodes a 'tag peptide', a short internal open reading frame. During trans-translation Ala-aminoacylated tmRNA acts like a tRNA, entering the A-site of stalled ribosomes, displacing the stalled mRNA. The ribosome then switches to translate the ORF on the tmRNA; the nascent peptide is terminated with the 'tag peptide' encoded by the tmRNA and targeted for degradation. The ribosome is freed to recommence translation, which seems to be the essential function of trans-translation.</text>
</comment>
<dbReference type="PANTHER" id="PTHR30308">
    <property type="entry name" value="TMRNA-BINDING COMPONENT OF TRANS-TRANSLATION TAGGING COMPLEX"/>
    <property type="match status" value="1"/>
</dbReference>
<dbReference type="RefSeq" id="WP_127015622.1">
    <property type="nucleotide sequence ID" value="NZ_CP016379.1"/>
</dbReference>
<dbReference type="GO" id="GO:0003723">
    <property type="term" value="F:RNA binding"/>
    <property type="evidence" value="ECO:0007669"/>
    <property type="project" value="UniProtKB-UniRule"/>
</dbReference>
<keyword evidence="5" id="KW-1185">Reference proteome</keyword>
<dbReference type="Pfam" id="PF01668">
    <property type="entry name" value="SmpB"/>
    <property type="match status" value="1"/>
</dbReference>
<dbReference type="GO" id="GO:0005829">
    <property type="term" value="C:cytosol"/>
    <property type="evidence" value="ECO:0007669"/>
    <property type="project" value="TreeGrafter"/>
</dbReference>
<keyword evidence="2 3" id="KW-0694">RNA-binding</keyword>
<keyword evidence="1 3" id="KW-0963">Cytoplasm</keyword>
<name>A0A3Q9HNY8_9FIRM</name>